<keyword evidence="3 7" id="KW-0812">Transmembrane</keyword>
<evidence type="ECO:0000259" key="8">
    <source>
        <dbReference type="Pfam" id="PF02687"/>
    </source>
</evidence>
<feature type="transmembrane region" description="Helical" evidence="7">
    <location>
        <begin position="449"/>
        <end position="473"/>
    </location>
</feature>
<evidence type="ECO:0000256" key="2">
    <source>
        <dbReference type="ARBA" id="ARBA00022475"/>
    </source>
</evidence>
<keyword evidence="5 7" id="KW-0472">Membrane</keyword>
<reference evidence="10" key="1">
    <citation type="submission" date="2020-02" db="EMBL/GenBank/DDBJ databases">
        <authorList>
            <person name="Meier V. D."/>
        </authorList>
    </citation>
    <scope>NUCLEOTIDE SEQUENCE</scope>
    <source>
        <strain evidence="10">AVDCRST_MAG13</strain>
    </source>
</reference>
<gene>
    <name evidence="10" type="ORF">AVDCRST_MAG13-332</name>
</gene>
<evidence type="ECO:0000256" key="3">
    <source>
        <dbReference type="ARBA" id="ARBA00022692"/>
    </source>
</evidence>
<organism evidence="10">
    <name type="scientific">uncultured Solirubrobacteraceae bacterium</name>
    <dbReference type="NCBI Taxonomy" id="1162706"/>
    <lineage>
        <taxon>Bacteria</taxon>
        <taxon>Bacillati</taxon>
        <taxon>Actinomycetota</taxon>
        <taxon>Thermoleophilia</taxon>
        <taxon>Solirubrobacterales</taxon>
        <taxon>Solirubrobacteraceae</taxon>
        <taxon>environmental samples</taxon>
    </lineage>
</organism>
<evidence type="ECO:0000259" key="9">
    <source>
        <dbReference type="Pfam" id="PF12704"/>
    </source>
</evidence>
<dbReference type="EMBL" id="CADCVO010000046">
    <property type="protein sequence ID" value="CAA9469182.1"/>
    <property type="molecule type" value="Genomic_DNA"/>
</dbReference>
<accession>A0A6J4RB36</accession>
<dbReference type="GO" id="GO:0005886">
    <property type="term" value="C:plasma membrane"/>
    <property type="evidence" value="ECO:0007669"/>
    <property type="project" value="UniProtKB-SubCell"/>
</dbReference>
<comment type="subcellular location">
    <subcellularLocation>
        <location evidence="1">Cell membrane</location>
        <topology evidence="1">Multi-pass membrane protein</topology>
    </subcellularLocation>
</comment>
<evidence type="ECO:0000256" key="4">
    <source>
        <dbReference type="ARBA" id="ARBA00022989"/>
    </source>
</evidence>
<feature type="domain" description="ABC3 transporter permease C-terminal" evidence="8">
    <location>
        <begin position="274"/>
        <end position="393"/>
    </location>
</feature>
<feature type="transmembrane region" description="Helical" evidence="7">
    <location>
        <begin position="728"/>
        <end position="755"/>
    </location>
</feature>
<dbReference type="Pfam" id="PF02687">
    <property type="entry name" value="FtsX"/>
    <property type="match status" value="2"/>
</dbReference>
<feature type="domain" description="MacB-like periplasmic core" evidence="9">
    <location>
        <begin position="16"/>
        <end position="238"/>
    </location>
</feature>
<proteinExistence type="inferred from homology"/>
<feature type="domain" description="ABC3 transporter permease C-terminal" evidence="8">
    <location>
        <begin position="679"/>
        <end position="790"/>
    </location>
</feature>
<dbReference type="PANTHER" id="PTHR30572">
    <property type="entry name" value="MEMBRANE COMPONENT OF TRANSPORTER-RELATED"/>
    <property type="match status" value="1"/>
</dbReference>
<dbReference type="GO" id="GO:0022857">
    <property type="term" value="F:transmembrane transporter activity"/>
    <property type="evidence" value="ECO:0007669"/>
    <property type="project" value="TreeGrafter"/>
</dbReference>
<feature type="domain" description="MacB-like periplasmic core" evidence="9">
    <location>
        <begin position="449"/>
        <end position="651"/>
    </location>
</feature>
<evidence type="ECO:0000313" key="10">
    <source>
        <dbReference type="EMBL" id="CAA9469182.1"/>
    </source>
</evidence>
<dbReference type="AlphaFoldDB" id="A0A6J4RB36"/>
<name>A0A6J4RB36_9ACTN</name>
<dbReference type="InterPro" id="IPR025857">
    <property type="entry name" value="MacB_PCD"/>
</dbReference>
<feature type="transmembrane region" description="Helical" evidence="7">
    <location>
        <begin position="761"/>
        <end position="788"/>
    </location>
</feature>
<sequence>MIRVALKGLAGRPVRTLLTTLAIVLGVAMVSGAFTLTDTMRGGADSLSSASYDGTDAVVSGRTAFEVDAMDWGVQRPTVDEALLDRVREAPGVAAAVGDVTDEAKIIGRDGKPVGDGPYFGVGRDSRAPKADAVSPFRLDSGRWAAGAGEVVIDAATAEDEGYALGASVRVATGDESSFYTVVGIARFGDVKSLGTATAAVFDLGVAQQVFGKQGAFDSILVMGRDGVAGADVRRAVAGVIGSSAQVETAAAHDRFQLDGLKQFISIIQVVLVVFGFVAILVGAFTIFNTLSITVAQRSRELGLLRMVGAMRRQILGSVLLEALVIGVLASLIGLAAGFGVAEGLNKVFSSMDLSLPEAGTVFAARTVVVSMLVGTLVTVVAGIIPAWKATRVAPVEALRASDPGARKVRLPARAVRGLAGLIGRPAEKLGGAAGALARRNAMRQPGRTAVTASALMIGVALVTVVTVVAQGLRETTTGTLERRIGASHVVTSADGWSPTDPSVAARLAATPGVQGVTAVRQDVGLAFGDKEMVNSIDPRTVAGRFGFDWKDGSDAALTGLGRDGAIVDEGWAAENGLTVGKAFSVTSAKGEKLSLKVAAIESSPILDAIAMGPITIAEPTFASAFDSDRNYMTLVSATDPAAVDRALAAFPDVKGHTTAEYVDTMTADIDSLLAIFYVLLALAVIVSLFGIVNTLVLSTFERTRELGMLRAVGMTRRQVRRMVRQEAVITALLGAGAGITVGLGLAAALTSALADEGLTFAIPAGALVVLAIVAGLAGVLAAVLPALRAS</sequence>
<protein>
    <recommendedName>
        <fullName evidence="11">ABC transporter, fused permease protein</fullName>
    </recommendedName>
</protein>
<feature type="transmembrane region" description="Helical" evidence="7">
    <location>
        <begin position="675"/>
        <end position="701"/>
    </location>
</feature>
<feature type="transmembrane region" description="Helical" evidence="7">
    <location>
        <begin position="315"/>
        <end position="342"/>
    </location>
</feature>
<feature type="transmembrane region" description="Helical" evidence="7">
    <location>
        <begin position="267"/>
        <end position="294"/>
    </location>
</feature>
<dbReference type="InterPro" id="IPR050250">
    <property type="entry name" value="Macrolide_Exporter_MacB"/>
</dbReference>
<dbReference type="PANTHER" id="PTHR30572:SF4">
    <property type="entry name" value="ABC TRANSPORTER PERMEASE YTRF"/>
    <property type="match status" value="1"/>
</dbReference>
<keyword evidence="4 7" id="KW-1133">Transmembrane helix</keyword>
<evidence type="ECO:0000256" key="6">
    <source>
        <dbReference type="ARBA" id="ARBA00038076"/>
    </source>
</evidence>
<dbReference type="Pfam" id="PF12704">
    <property type="entry name" value="MacB_PCD"/>
    <property type="match status" value="2"/>
</dbReference>
<evidence type="ECO:0008006" key="11">
    <source>
        <dbReference type="Google" id="ProtNLM"/>
    </source>
</evidence>
<keyword evidence="2" id="KW-1003">Cell membrane</keyword>
<feature type="non-terminal residue" evidence="10">
    <location>
        <position position="791"/>
    </location>
</feature>
<feature type="transmembrane region" description="Helical" evidence="7">
    <location>
        <begin position="362"/>
        <end position="385"/>
    </location>
</feature>
<dbReference type="InterPro" id="IPR003838">
    <property type="entry name" value="ABC3_permease_C"/>
</dbReference>
<evidence type="ECO:0000256" key="7">
    <source>
        <dbReference type="SAM" id="Phobius"/>
    </source>
</evidence>
<evidence type="ECO:0000256" key="5">
    <source>
        <dbReference type="ARBA" id="ARBA00023136"/>
    </source>
</evidence>
<comment type="similarity">
    <text evidence="6">Belongs to the ABC-4 integral membrane protein family.</text>
</comment>
<evidence type="ECO:0000256" key="1">
    <source>
        <dbReference type="ARBA" id="ARBA00004651"/>
    </source>
</evidence>